<dbReference type="EMBL" id="JADHEC010000075">
    <property type="protein sequence ID" value="MBF2710062.1"/>
    <property type="molecule type" value="Genomic_DNA"/>
</dbReference>
<sequence length="283" mass="32808">MPYIWTEKQVAVEKTELIITYFSEEKTAYLKGKGVLHLFWNKESSLLQEIWRYKDKNYGIKRLQNGGGKHRTVLIDFDSLNADLQDILKDPRKVANPLDLYFKIDGDAYTYYSGFRRLGSTLTKDEKENYLINASVMKAAIKLEEVRIQERIKLKGSLRTTTVDGVVIPGVLQSLLQDVIDFQTTLTIKHKEKEHTLPTGEKQFKKVLNECKENLYYPLIKDPEGKRNNNARRVCEQTEMILNGLFKNQLHKPTPTEVARNYDAFLNGYAEVYNQDTGELYDP</sequence>
<organism evidence="1 2">
    <name type="scientific">Flavobacterium soyangense</name>
    <dbReference type="NCBI Taxonomy" id="2023265"/>
    <lineage>
        <taxon>Bacteria</taxon>
        <taxon>Pseudomonadati</taxon>
        <taxon>Bacteroidota</taxon>
        <taxon>Flavobacteriia</taxon>
        <taxon>Flavobacteriales</taxon>
        <taxon>Flavobacteriaceae</taxon>
        <taxon>Flavobacterium</taxon>
    </lineage>
</organism>
<dbReference type="AlphaFoldDB" id="A0A930UD84"/>
<gene>
    <name evidence="1" type="ORF">IR213_15955</name>
</gene>
<feature type="non-terminal residue" evidence="1">
    <location>
        <position position="283"/>
    </location>
</feature>
<name>A0A930UD84_9FLAO</name>
<keyword evidence="2" id="KW-1185">Reference proteome</keyword>
<evidence type="ECO:0000313" key="2">
    <source>
        <dbReference type="Proteomes" id="UP000646211"/>
    </source>
</evidence>
<comment type="caution">
    <text evidence="1">The sequence shown here is derived from an EMBL/GenBank/DDBJ whole genome shotgun (WGS) entry which is preliminary data.</text>
</comment>
<reference evidence="1" key="1">
    <citation type="submission" date="2020-11" db="EMBL/GenBank/DDBJ databases">
        <title>Genome of Flavobacterium soyangense.</title>
        <authorList>
            <person name="Liu Q."/>
            <person name="Xin Y.-H."/>
        </authorList>
    </citation>
    <scope>NUCLEOTIDE SEQUENCE</scope>
    <source>
        <strain evidence="1">CGMCC 1.13493</strain>
    </source>
</reference>
<proteinExistence type="predicted"/>
<evidence type="ECO:0000313" key="1">
    <source>
        <dbReference type="EMBL" id="MBF2710062.1"/>
    </source>
</evidence>
<dbReference type="Proteomes" id="UP000646211">
    <property type="component" value="Unassembled WGS sequence"/>
</dbReference>
<accession>A0A930UD84</accession>
<protein>
    <submittedName>
        <fullName evidence="1">Uncharacterized protein</fullName>
    </submittedName>
</protein>